<organism evidence="2 3">
    <name type="scientific">Nonomuraea zeae</name>
    <dbReference type="NCBI Taxonomy" id="1642303"/>
    <lineage>
        <taxon>Bacteria</taxon>
        <taxon>Bacillati</taxon>
        <taxon>Actinomycetota</taxon>
        <taxon>Actinomycetes</taxon>
        <taxon>Streptosporangiales</taxon>
        <taxon>Streptosporangiaceae</taxon>
        <taxon>Nonomuraea</taxon>
    </lineage>
</organism>
<comment type="caution">
    <text evidence="2">The sequence shown here is derived from an EMBL/GenBank/DDBJ whole genome shotgun (WGS) entry which is preliminary data.</text>
</comment>
<keyword evidence="3" id="KW-1185">Reference proteome</keyword>
<reference evidence="2 3" key="1">
    <citation type="submission" date="2019-05" db="EMBL/GenBank/DDBJ databases">
        <title>Draft genome sequence of Nonomuraea zeae DSM 100528.</title>
        <authorList>
            <person name="Saricaoglu S."/>
            <person name="Isik K."/>
        </authorList>
    </citation>
    <scope>NUCLEOTIDE SEQUENCE [LARGE SCALE GENOMIC DNA]</scope>
    <source>
        <strain evidence="2 3">DSM 100528</strain>
    </source>
</reference>
<evidence type="ECO:0000313" key="3">
    <source>
        <dbReference type="Proteomes" id="UP000306628"/>
    </source>
</evidence>
<protein>
    <submittedName>
        <fullName evidence="2">Uncharacterized protein</fullName>
    </submittedName>
</protein>
<dbReference type="EMBL" id="VCKX01000315">
    <property type="protein sequence ID" value="TMR20654.1"/>
    <property type="molecule type" value="Genomic_DNA"/>
</dbReference>
<dbReference type="AlphaFoldDB" id="A0A5S4FJI4"/>
<feature type="signal peptide" evidence="1">
    <location>
        <begin position="1"/>
        <end position="19"/>
    </location>
</feature>
<evidence type="ECO:0000256" key="1">
    <source>
        <dbReference type="SAM" id="SignalP"/>
    </source>
</evidence>
<dbReference type="Proteomes" id="UP000306628">
    <property type="component" value="Unassembled WGS sequence"/>
</dbReference>
<keyword evidence="1" id="KW-0732">Signal</keyword>
<gene>
    <name evidence="2" type="ORF">ETD85_52005</name>
</gene>
<proteinExistence type="predicted"/>
<name>A0A5S4FJI4_9ACTN</name>
<dbReference type="RefSeq" id="WP_138697266.1">
    <property type="nucleotide sequence ID" value="NZ_JBHSAZ010000107.1"/>
</dbReference>
<sequence length="140" mass="14254">MHRIMSLVFALLVALGVTAAATTPAAAATSPALFCQVIGNTTGSGGGAGQGWCGTRFADSSYVLDFGVANGFNFYNWTVPSKYQKVAGCNVSTPFCDIVVKAKAADQSVTVTVTTDDVTATAVTVSATAEIPAVCGKFLC</sequence>
<feature type="chain" id="PRO_5038926946" evidence="1">
    <location>
        <begin position="20"/>
        <end position="140"/>
    </location>
</feature>
<accession>A0A5S4FJI4</accession>
<evidence type="ECO:0000313" key="2">
    <source>
        <dbReference type="EMBL" id="TMR20654.1"/>
    </source>
</evidence>